<keyword evidence="3" id="KW-0812">Transmembrane</keyword>
<evidence type="ECO:0000256" key="1">
    <source>
        <dbReference type="SAM" id="Coils"/>
    </source>
</evidence>
<comment type="caution">
    <text evidence="5">The sequence shown here is derived from an EMBL/GenBank/DDBJ whole genome shotgun (WGS) entry which is preliminary data.</text>
</comment>
<dbReference type="EMBL" id="QUQA01000010">
    <property type="protein sequence ID" value="RKC01037.1"/>
    <property type="molecule type" value="Genomic_DNA"/>
</dbReference>
<feature type="coiled-coil region" evidence="1">
    <location>
        <begin position="132"/>
        <end position="159"/>
    </location>
</feature>
<feature type="coiled-coil region" evidence="1">
    <location>
        <begin position="37"/>
        <end position="92"/>
    </location>
</feature>
<proteinExistence type="predicted"/>
<accession>A0AB37NQU8</accession>
<evidence type="ECO:0000313" key="6">
    <source>
        <dbReference type="Proteomes" id="UP000280270"/>
    </source>
</evidence>
<keyword evidence="1" id="KW-0175">Coiled coil</keyword>
<feature type="transmembrane region" description="Helical" evidence="3">
    <location>
        <begin position="12"/>
        <end position="31"/>
    </location>
</feature>
<feature type="compositionally biased region" description="Low complexity" evidence="2">
    <location>
        <begin position="246"/>
        <end position="339"/>
    </location>
</feature>
<evidence type="ECO:0000313" key="5">
    <source>
        <dbReference type="EMBL" id="RKC01037.1"/>
    </source>
</evidence>
<dbReference type="AlphaFoldDB" id="A0AB37NQU8"/>
<sequence>MKKSQLTNKNKWLIGLAIITVLVAGSIGWGVNSYAKEKEEQQQITEQEKQIDDVAKKVDALYLDDTKEFLAKDISKDKIEEADKALQALKDEKILTKEITQKVKGLASDWGHADVMYNYQLEVAKLLDPNKVLREDANIQQVEEQRKELVESIKKENFAKSFDPILKEAIAQRKQITEATKQVDSLYTSNEHKEVKDGITWDTYNKAKASVNKVKQEKANKDLTTGLKKANDALKAQDAKKEAQAKAEQASQEVASNSNDTSANSSSNDNATSKSSGSNSSGNSSSWANGNSGNSSSGSTAGSSKSSSSSSSKSAGGSSNSNKSSSKGSSSKSTGGSTSKNEKGGTDYHVNDDELTNEGENENSGTDYSWGW</sequence>
<evidence type="ECO:0000256" key="3">
    <source>
        <dbReference type="SAM" id="Phobius"/>
    </source>
</evidence>
<name>A0AB37NQU8_LISMN</name>
<feature type="domain" description="Pesticidal crystal protein Cry1Aa" evidence="4">
    <location>
        <begin position="174"/>
        <end position="234"/>
    </location>
</feature>
<evidence type="ECO:0000259" key="4">
    <source>
        <dbReference type="Pfam" id="PF18449"/>
    </source>
</evidence>
<evidence type="ECO:0000256" key="2">
    <source>
        <dbReference type="SAM" id="MobiDB-lite"/>
    </source>
</evidence>
<reference evidence="5 6" key="1">
    <citation type="journal article" date="2018" name="BMC Genomics">
        <title>Genes significantly associated with lineage II food isolates of Listeria monocytogenes.</title>
        <authorList>
            <person name="Pirone-Davies C."/>
            <person name="Chen Y."/>
            <person name="Pightling A."/>
            <person name="Ryan G."/>
            <person name="Wang Y."/>
            <person name="Yao K."/>
            <person name="Hoffmann M."/>
            <person name="Allard M.W."/>
        </authorList>
    </citation>
    <scope>NUCLEOTIDE SEQUENCE [LARGE SCALE GENOMIC DNA]</scope>
    <source>
        <strain evidence="5 6">CFSAN028761</strain>
    </source>
</reference>
<dbReference type="Proteomes" id="UP000280270">
    <property type="component" value="Unassembled WGS sequence"/>
</dbReference>
<organism evidence="5 6">
    <name type="scientific">Listeria monocytogenes</name>
    <dbReference type="NCBI Taxonomy" id="1639"/>
    <lineage>
        <taxon>Bacteria</taxon>
        <taxon>Bacillati</taxon>
        <taxon>Bacillota</taxon>
        <taxon>Bacilli</taxon>
        <taxon>Bacillales</taxon>
        <taxon>Listeriaceae</taxon>
        <taxon>Listeria</taxon>
    </lineage>
</organism>
<dbReference type="Pfam" id="PF18449">
    <property type="entry name" value="Endotoxin_C2"/>
    <property type="match status" value="1"/>
</dbReference>
<keyword evidence="3" id="KW-0472">Membrane</keyword>
<feature type="region of interest" description="Disordered" evidence="2">
    <location>
        <begin position="234"/>
        <end position="372"/>
    </location>
</feature>
<feature type="compositionally biased region" description="Polar residues" evidence="2">
    <location>
        <begin position="362"/>
        <end position="372"/>
    </location>
</feature>
<protein>
    <recommendedName>
        <fullName evidence="4">Pesticidal crystal protein Cry1Aa domain-containing protein</fullName>
    </recommendedName>
</protein>
<dbReference type="InterPro" id="IPR054544">
    <property type="entry name" value="Pest_crys_Cry1Aa_dom-IV"/>
</dbReference>
<feature type="compositionally biased region" description="Basic and acidic residues" evidence="2">
    <location>
        <begin position="234"/>
        <end position="245"/>
    </location>
</feature>
<keyword evidence="3" id="KW-1133">Transmembrane helix</keyword>
<gene>
    <name evidence="5" type="ORF">AE233_01293</name>
</gene>
<dbReference type="RefSeq" id="WP_182925290.1">
    <property type="nucleotide sequence ID" value="NZ_QUQA01000010.1"/>
</dbReference>
<feature type="compositionally biased region" description="Basic and acidic residues" evidence="2">
    <location>
        <begin position="340"/>
        <end position="352"/>
    </location>
</feature>